<proteinExistence type="predicted"/>
<accession>A0A380C7A2</accession>
<sequence>MMQFRFFVVILLTFLSLSLSAQQINTFQQRSVDIPADSTFTKSIQYLHNNRYRLTAVDRPSGFIQIRTYIKHNKIFSAKMGEWRTLNFLIQPDDSNQALITLNIYQEDKIFGGDIHNKTAYDEDNGLSDDPKLYQEIWDKLLPALR</sequence>
<evidence type="ECO:0000313" key="2">
    <source>
        <dbReference type="EMBL" id="SUJ12958.1"/>
    </source>
</evidence>
<dbReference type="AlphaFoldDB" id="A0A380C7A2"/>
<gene>
    <name evidence="2" type="ORF">NCTC11388_02236</name>
</gene>
<dbReference type="EMBL" id="UGYW01000002">
    <property type="protein sequence ID" value="SUJ12958.1"/>
    <property type="molecule type" value="Genomic_DNA"/>
</dbReference>
<evidence type="ECO:0000256" key="1">
    <source>
        <dbReference type="SAM" id="SignalP"/>
    </source>
</evidence>
<dbReference type="Proteomes" id="UP000254893">
    <property type="component" value="Unassembled WGS sequence"/>
</dbReference>
<reference evidence="2 3" key="1">
    <citation type="submission" date="2018-06" db="EMBL/GenBank/DDBJ databases">
        <authorList>
            <consortium name="Pathogen Informatics"/>
            <person name="Doyle S."/>
        </authorList>
    </citation>
    <scope>NUCLEOTIDE SEQUENCE [LARGE SCALE GENOMIC DNA]</scope>
    <source>
        <strain evidence="2 3">NCTC11388</strain>
    </source>
</reference>
<organism evidence="2 3">
    <name type="scientific">Sphingobacterium spiritivorum</name>
    <name type="common">Flavobacterium spiritivorum</name>
    <dbReference type="NCBI Taxonomy" id="258"/>
    <lineage>
        <taxon>Bacteria</taxon>
        <taxon>Pseudomonadati</taxon>
        <taxon>Bacteroidota</taxon>
        <taxon>Sphingobacteriia</taxon>
        <taxon>Sphingobacteriales</taxon>
        <taxon>Sphingobacteriaceae</taxon>
        <taxon>Sphingobacterium</taxon>
    </lineage>
</organism>
<feature type="chain" id="PRO_5016573903" description="DUF4468 domain-containing protein" evidence="1">
    <location>
        <begin position="22"/>
        <end position="146"/>
    </location>
</feature>
<name>A0A380C7A2_SPHSI</name>
<keyword evidence="1" id="KW-0732">Signal</keyword>
<evidence type="ECO:0000313" key="3">
    <source>
        <dbReference type="Proteomes" id="UP000254893"/>
    </source>
</evidence>
<dbReference type="RefSeq" id="WP_115170153.1">
    <property type="nucleotide sequence ID" value="NZ_UGYW01000002.1"/>
</dbReference>
<feature type="signal peptide" evidence="1">
    <location>
        <begin position="1"/>
        <end position="21"/>
    </location>
</feature>
<protein>
    <recommendedName>
        <fullName evidence="4">DUF4468 domain-containing protein</fullName>
    </recommendedName>
</protein>
<evidence type="ECO:0008006" key="4">
    <source>
        <dbReference type="Google" id="ProtNLM"/>
    </source>
</evidence>